<name>A0A9D4VD18_ADICA</name>
<gene>
    <name evidence="1" type="ORF">GOP47_0000455</name>
</gene>
<sequence length="52" mass="6081">MAGDFTIGWIERYVRVYNLEIVRRVVVIHHSTYGFKEIGGIRIDCSTSMIFM</sequence>
<evidence type="ECO:0000313" key="1">
    <source>
        <dbReference type="EMBL" id="KAI5084286.1"/>
    </source>
</evidence>
<evidence type="ECO:0000313" key="2">
    <source>
        <dbReference type="Proteomes" id="UP000886520"/>
    </source>
</evidence>
<dbReference type="Proteomes" id="UP000886520">
    <property type="component" value="Chromosome 1"/>
</dbReference>
<organism evidence="1 2">
    <name type="scientific">Adiantum capillus-veneris</name>
    <name type="common">Maidenhair fern</name>
    <dbReference type="NCBI Taxonomy" id="13818"/>
    <lineage>
        <taxon>Eukaryota</taxon>
        <taxon>Viridiplantae</taxon>
        <taxon>Streptophyta</taxon>
        <taxon>Embryophyta</taxon>
        <taxon>Tracheophyta</taxon>
        <taxon>Polypodiopsida</taxon>
        <taxon>Polypodiidae</taxon>
        <taxon>Polypodiales</taxon>
        <taxon>Pteridineae</taxon>
        <taxon>Pteridaceae</taxon>
        <taxon>Vittarioideae</taxon>
        <taxon>Adiantum</taxon>
    </lineage>
</organism>
<feature type="non-terminal residue" evidence="1">
    <location>
        <position position="1"/>
    </location>
</feature>
<comment type="caution">
    <text evidence="1">The sequence shown here is derived from an EMBL/GenBank/DDBJ whole genome shotgun (WGS) entry which is preliminary data.</text>
</comment>
<dbReference type="EMBL" id="JABFUD020000001">
    <property type="protein sequence ID" value="KAI5084286.1"/>
    <property type="molecule type" value="Genomic_DNA"/>
</dbReference>
<keyword evidence="2" id="KW-1185">Reference proteome</keyword>
<proteinExistence type="predicted"/>
<dbReference type="AlphaFoldDB" id="A0A9D4VD18"/>
<protein>
    <submittedName>
        <fullName evidence="1">Uncharacterized protein</fullName>
    </submittedName>
</protein>
<reference evidence="1" key="1">
    <citation type="submission" date="2021-01" db="EMBL/GenBank/DDBJ databases">
        <title>Adiantum capillus-veneris genome.</title>
        <authorList>
            <person name="Fang Y."/>
            <person name="Liao Q."/>
        </authorList>
    </citation>
    <scope>NUCLEOTIDE SEQUENCE</scope>
    <source>
        <strain evidence="1">H3</strain>
        <tissue evidence="1">Leaf</tissue>
    </source>
</reference>
<accession>A0A9D4VD18</accession>